<dbReference type="OrthoDB" id="6431693at2759"/>
<gene>
    <name evidence="1" type="ORF">AVEN_129391_1</name>
    <name evidence="2" type="ORF">AVEN_164644_1</name>
</gene>
<comment type="caution">
    <text evidence="2">The sequence shown here is derived from an EMBL/GenBank/DDBJ whole genome shotgun (WGS) entry which is preliminary data.</text>
</comment>
<organism evidence="2 3">
    <name type="scientific">Araneus ventricosus</name>
    <name type="common">Orbweaver spider</name>
    <name type="synonym">Epeira ventricosa</name>
    <dbReference type="NCBI Taxonomy" id="182803"/>
    <lineage>
        <taxon>Eukaryota</taxon>
        <taxon>Metazoa</taxon>
        <taxon>Ecdysozoa</taxon>
        <taxon>Arthropoda</taxon>
        <taxon>Chelicerata</taxon>
        <taxon>Arachnida</taxon>
        <taxon>Araneae</taxon>
        <taxon>Araneomorphae</taxon>
        <taxon>Entelegynae</taxon>
        <taxon>Araneoidea</taxon>
        <taxon>Araneidae</taxon>
        <taxon>Araneus</taxon>
    </lineage>
</organism>
<evidence type="ECO:0000313" key="3">
    <source>
        <dbReference type="Proteomes" id="UP000499080"/>
    </source>
</evidence>
<sequence length="86" mass="9930">MVREEVMEILAPFAAPRRRNSTSRRLVSIRSPPSREAINSAVPMRKTDLWRTDSNVPLCYHCGSPGRVLRYYIERRQIFADSRAAP</sequence>
<evidence type="ECO:0000313" key="1">
    <source>
        <dbReference type="EMBL" id="GBN92854.1"/>
    </source>
</evidence>
<keyword evidence="3" id="KW-1185">Reference proteome</keyword>
<accession>A0A4Y2SX73</accession>
<dbReference type="EMBL" id="BGPR01024634">
    <property type="protein sequence ID" value="GBN92857.1"/>
    <property type="molecule type" value="Genomic_DNA"/>
</dbReference>
<proteinExistence type="predicted"/>
<evidence type="ECO:0000313" key="2">
    <source>
        <dbReference type="EMBL" id="GBN92857.1"/>
    </source>
</evidence>
<dbReference type="AlphaFoldDB" id="A0A4Y2SX73"/>
<dbReference type="EMBL" id="BGPR01024633">
    <property type="protein sequence ID" value="GBN92854.1"/>
    <property type="molecule type" value="Genomic_DNA"/>
</dbReference>
<dbReference type="Proteomes" id="UP000499080">
    <property type="component" value="Unassembled WGS sequence"/>
</dbReference>
<evidence type="ECO:0008006" key="4">
    <source>
        <dbReference type="Google" id="ProtNLM"/>
    </source>
</evidence>
<protein>
    <recommendedName>
        <fullName evidence="4">CCHC-type domain-containing protein</fullName>
    </recommendedName>
</protein>
<reference evidence="2 3" key="1">
    <citation type="journal article" date="2019" name="Sci. Rep.">
        <title>Orb-weaving spider Araneus ventricosus genome elucidates the spidroin gene catalogue.</title>
        <authorList>
            <person name="Kono N."/>
            <person name="Nakamura H."/>
            <person name="Ohtoshi R."/>
            <person name="Moran D.A.P."/>
            <person name="Shinohara A."/>
            <person name="Yoshida Y."/>
            <person name="Fujiwara M."/>
            <person name="Mori M."/>
            <person name="Tomita M."/>
            <person name="Arakawa K."/>
        </authorList>
    </citation>
    <scope>NUCLEOTIDE SEQUENCE [LARGE SCALE GENOMIC DNA]</scope>
</reference>
<name>A0A4Y2SX73_ARAVE</name>